<evidence type="ECO:0000259" key="11">
    <source>
        <dbReference type="PROSITE" id="PS50884"/>
    </source>
</evidence>
<dbReference type="PROSITE" id="PS01361">
    <property type="entry name" value="ZF_DOF_1"/>
    <property type="match status" value="1"/>
</dbReference>
<organism evidence="12 13">
    <name type="scientific">Striga hermonthica</name>
    <name type="common">Purple witchweed</name>
    <name type="synonym">Buchnera hermonthica</name>
    <dbReference type="NCBI Taxonomy" id="68872"/>
    <lineage>
        <taxon>Eukaryota</taxon>
        <taxon>Viridiplantae</taxon>
        <taxon>Streptophyta</taxon>
        <taxon>Embryophyta</taxon>
        <taxon>Tracheophyta</taxon>
        <taxon>Spermatophyta</taxon>
        <taxon>Magnoliopsida</taxon>
        <taxon>eudicotyledons</taxon>
        <taxon>Gunneridae</taxon>
        <taxon>Pentapetalae</taxon>
        <taxon>asterids</taxon>
        <taxon>lamiids</taxon>
        <taxon>Lamiales</taxon>
        <taxon>Orobanchaceae</taxon>
        <taxon>Buchnereae</taxon>
        <taxon>Striga</taxon>
    </lineage>
</organism>
<dbReference type="GO" id="GO:0003677">
    <property type="term" value="F:DNA binding"/>
    <property type="evidence" value="ECO:0007669"/>
    <property type="project" value="UniProtKB-UniRule"/>
</dbReference>
<keyword evidence="5 8" id="KW-0238">DNA-binding</keyword>
<keyword evidence="3 9" id="KW-0862">Zinc</keyword>
<keyword evidence="13" id="KW-1185">Reference proteome</keyword>
<accession>A0A9N7MNB8</accession>
<dbReference type="OrthoDB" id="1927254at2759"/>
<keyword evidence="6 9" id="KW-0804">Transcription</keyword>
<evidence type="ECO:0000313" key="13">
    <source>
        <dbReference type="Proteomes" id="UP001153555"/>
    </source>
</evidence>
<protein>
    <recommendedName>
        <fullName evidence="9">Dof zinc finger protein</fullName>
    </recommendedName>
</protein>
<evidence type="ECO:0000256" key="9">
    <source>
        <dbReference type="RuleBase" id="RU369094"/>
    </source>
</evidence>
<sequence>MQNQTLYTPINGYVQLPEEEHLRCPRCDSADTKFCYYNNYNLSQPRHYCRACRRYWTKGGTLRNVPVGGTTRKANRRGAAAAGQRPPPEARVVAAPPPAGGGLEGQYGNFGEGLQPTGEPEQMGMPGGEGSWPEYPPAYPPWSGYM</sequence>
<proteinExistence type="predicted"/>
<gene>
    <name evidence="12" type="ORF">SHERM_14934</name>
</gene>
<feature type="compositionally biased region" description="Low complexity" evidence="10">
    <location>
        <begin position="68"/>
        <end position="84"/>
    </location>
</feature>
<dbReference type="PROSITE" id="PS50884">
    <property type="entry name" value="ZF_DOF_2"/>
    <property type="match status" value="1"/>
</dbReference>
<dbReference type="InterPro" id="IPR003851">
    <property type="entry name" value="Znf_Dof"/>
</dbReference>
<reference evidence="12" key="1">
    <citation type="submission" date="2019-12" db="EMBL/GenBank/DDBJ databases">
        <authorList>
            <person name="Scholes J."/>
        </authorList>
    </citation>
    <scope>NUCLEOTIDE SEQUENCE</scope>
</reference>
<evidence type="ECO:0000256" key="1">
    <source>
        <dbReference type="ARBA" id="ARBA00022723"/>
    </source>
</evidence>
<evidence type="ECO:0000256" key="10">
    <source>
        <dbReference type="SAM" id="MobiDB-lite"/>
    </source>
</evidence>
<feature type="region of interest" description="Disordered" evidence="10">
    <location>
        <begin position="65"/>
        <end position="136"/>
    </location>
</feature>
<keyword evidence="1 9" id="KW-0479">Metal-binding</keyword>
<dbReference type="AlphaFoldDB" id="A0A9N7MNB8"/>
<comment type="caution">
    <text evidence="12">The sequence shown here is derived from an EMBL/GenBank/DDBJ whole genome shotgun (WGS) entry which is preliminary data.</text>
</comment>
<keyword evidence="7 8" id="KW-0539">Nucleus</keyword>
<evidence type="ECO:0000256" key="4">
    <source>
        <dbReference type="ARBA" id="ARBA00023015"/>
    </source>
</evidence>
<dbReference type="GO" id="GO:0005634">
    <property type="term" value="C:nucleus"/>
    <property type="evidence" value="ECO:0007669"/>
    <property type="project" value="UniProtKB-SubCell"/>
</dbReference>
<evidence type="ECO:0000256" key="8">
    <source>
        <dbReference type="PROSITE-ProRule" id="PRU00071"/>
    </source>
</evidence>
<feature type="domain" description="Dof-type" evidence="11">
    <location>
        <begin position="22"/>
        <end position="76"/>
    </location>
</feature>
<name>A0A9N7MNB8_STRHE</name>
<evidence type="ECO:0000256" key="5">
    <source>
        <dbReference type="ARBA" id="ARBA00023125"/>
    </source>
</evidence>
<evidence type="ECO:0000313" key="12">
    <source>
        <dbReference type="EMBL" id="CAA0814657.1"/>
    </source>
</evidence>
<evidence type="ECO:0000256" key="6">
    <source>
        <dbReference type="ARBA" id="ARBA00023163"/>
    </source>
</evidence>
<dbReference type="GO" id="GO:0008270">
    <property type="term" value="F:zinc ion binding"/>
    <property type="evidence" value="ECO:0007669"/>
    <property type="project" value="UniProtKB-KW"/>
</dbReference>
<dbReference type="EMBL" id="CACSLK010012206">
    <property type="protein sequence ID" value="CAA0814657.1"/>
    <property type="molecule type" value="Genomic_DNA"/>
</dbReference>
<comment type="function">
    <text evidence="9">Transcription factor that binds specifically to a 5'-AA[AG]G-3' consensus core sequence.</text>
</comment>
<evidence type="ECO:0000256" key="3">
    <source>
        <dbReference type="ARBA" id="ARBA00022833"/>
    </source>
</evidence>
<feature type="compositionally biased region" description="Pro residues" evidence="10">
    <location>
        <begin position="85"/>
        <end position="99"/>
    </location>
</feature>
<keyword evidence="2 8" id="KW-0863">Zinc-finger</keyword>
<feature type="compositionally biased region" description="Gly residues" evidence="10">
    <location>
        <begin position="100"/>
        <end position="111"/>
    </location>
</feature>
<dbReference type="GO" id="GO:0003700">
    <property type="term" value="F:DNA-binding transcription factor activity"/>
    <property type="evidence" value="ECO:0007669"/>
    <property type="project" value="UniProtKB-UniRule"/>
</dbReference>
<keyword evidence="4 9" id="KW-0805">Transcription regulation</keyword>
<evidence type="ECO:0000256" key="2">
    <source>
        <dbReference type="ARBA" id="ARBA00022771"/>
    </source>
</evidence>
<dbReference type="Pfam" id="PF02701">
    <property type="entry name" value="Zn_ribbon_Dof"/>
    <property type="match status" value="1"/>
</dbReference>
<dbReference type="PANTHER" id="PTHR31992">
    <property type="entry name" value="DOF ZINC FINGER PROTEIN DOF1.4-RELATED"/>
    <property type="match status" value="1"/>
</dbReference>
<comment type="subcellular location">
    <subcellularLocation>
        <location evidence="8 9">Nucleus</location>
    </subcellularLocation>
</comment>
<dbReference type="Proteomes" id="UP001153555">
    <property type="component" value="Unassembled WGS sequence"/>
</dbReference>
<evidence type="ECO:0000256" key="7">
    <source>
        <dbReference type="ARBA" id="ARBA00023242"/>
    </source>
</evidence>
<dbReference type="PANTHER" id="PTHR31992:SF62">
    <property type="entry name" value="DOF ZINC FINGER PROTEIN DOF3.1"/>
    <property type="match status" value="1"/>
</dbReference>
<dbReference type="InterPro" id="IPR045174">
    <property type="entry name" value="Dof"/>
</dbReference>